<keyword evidence="3 6" id="KW-0812">Transmembrane</keyword>
<evidence type="ECO:0000256" key="3">
    <source>
        <dbReference type="ARBA" id="ARBA00022692"/>
    </source>
</evidence>
<dbReference type="InterPro" id="IPR006726">
    <property type="entry name" value="PHBA_efflux_AaeB/fusaric-R"/>
</dbReference>
<reference evidence="7" key="1">
    <citation type="journal article" date="2020" name="Plant Biotechnol. J.">
        <title>The pomegranate (Punica granatum L.) draft genome dissects genetic divergence between soft- and hard-seeded cultivars.</title>
        <authorList>
            <person name="Luo X."/>
            <person name="Li H."/>
            <person name="Wu Z."/>
            <person name="Yao W."/>
            <person name="Zhao P."/>
            <person name="Cao D."/>
            <person name="Yu H."/>
            <person name="Li K."/>
            <person name="Poudel K."/>
            <person name="Zhao D."/>
            <person name="Zhang F."/>
            <person name="Xia X."/>
            <person name="Chen L."/>
            <person name="Wang Q."/>
            <person name="Jing D."/>
            <person name="Cao S."/>
        </authorList>
    </citation>
    <scope>NUCLEOTIDE SEQUENCE [LARGE SCALE GENOMIC DNA]</scope>
    <source>
        <strain evidence="7">cv. Tunisia</strain>
    </source>
</reference>
<dbReference type="GO" id="GO:0022857">
    <property type="term" value="F:transmembrane transporter activity"/>
    <property type="evidence" value="ECO:0007669"/>
    <property type="project" value="InterPro"/>
</dbReference>
<keyword evidence="2" id="KW-1003">Cell membrane</keyword>
<feature type="transmembrane region" description="Helical" evidence="6">
    <location>
        <begin position="126"/>
        <end position="146"/>
    </location>
</feature>
<evidence type="ECO:0000256" key="2">
    <source>
        <dbReference type="ARBA" id="ARBA00022475"/>
    </source>
</evidence>
<evidence type="ECO:0000313" key="8">
    <source>
        <dbReference type="RefSeq" id="XP_031396133.1"/>
    </source>
</evidence>
<feature type="transmembrane region" description="Helical" evidence="6">
    <location>
        <begin position="96"/>
        <end position="114"/>
    </location>
</feature>
<reference evidence="8" key="2">
    <citation type="submission" date="2025-08" db="UniProtKB">
        <authorList>
            <consortium name="RefSeq"/>
        </authorList>
    </citation>
    <scope>IDENTIFICATION</scope>
    <source>
        <tissue evidence="8">Leaf</tissue>
    </source>
</reference>
<keyword evidence="7" id="KW-1185">Reference proteome</keyword>
<evidence type="ECO:0000256" key="5">
    <source>
        <dbReference type="ARBA" id="ARBA00023136"/>
    </source>
</evidence>
<name>A0A6P8DV88_PUNGR</name>
<feature type="transmembrane region" description="Helical" evidence="6">
    <location>
        <begin position="515"/>
        <end position="536"/>
    </location>
</feature>
<feature type="transmembrane region" description="Helical" evidence="6">
    <location>
        <begin position="392"/>
        <end position="412"/>
    </location>
</feature>
<feature type="transmembrane region" description="Helical" evidence="6">
    <location>
        <begin position="70"/>
        <end position="90"/>
    </location>
</feature>
<gene>
    <name evidence="8" type="primary">LOC116207364</name>
</gene>
<feature type="transmembrane region" description="Helical" evidence="6">
    <location>
        <begin position="152"/>
        <end position="172"/>
    </location>
</feature>
<evidence type="ECO:0000256" key="6">
    <source>
        <dbReference type="SAM" id="Phobius"/>
    </source>
</evidence>
<dbReference type="PANTHER" id="PTHR30509">
    <property type="entry name" value="P-HYDROXYBENZOIC ACID EFFLUX PUMP SUBUNIT-RELATED"/>
    <property type="match status" value="1"/>
</dbReference>
<feature type="transmembrane region" description="Helical" evidence="6">
    <location>
        <begin position="45"/>
        <end position="63"/>
    </location>
</feature>
<organism evidence="7 8">
    <name type="scientific">Punica granatum</name>
    <name type="common">Pomegranate</name>
    <dbReference type="NCBI Taxonomy" id="22663"/>
    <lineage>
        <taxon>Eukaryota</taxon>
        <taxon>Viridiplantae</taxon>
        <taxon>Streptophyta</taxon>
        <taxon>Embryophyta</taxon>
        <taxon>Tracheophyta</taxon>
        <taxon>Spermatophyta</taxon>
        <taxon>Magnoliopsida</taxon>
        <taxon>eudicotyledons</taxon>
        <taxon>Gunneridae</taxon>
        <taxon>Pentapetalae</taxon>
        <taxon>rosids</taxon>
        <taxon>malvids</taxon>
        <taxon>Myrtales</taxon>
        <taxon>Lythraceae</taxon>
        <taxon>Punica</taxon>
    </lineage>
</organism>
<evidence type="ECO:0000256" key="1">
    <source>
        <dbReference type="ARBA" id="ARBA00004651"/>
    </source>
</evidence>
<keyword evidence="4 6" id="KW-1133">Transmembrane helix</keyword>
<feature type="transmembrane region" description="Helical" evidence="6">
    <location>
        <begin position="446"/>
        <end position="464"/>
    </location>
</feature>
<dbReference type="Pfam" id="PF04632">
    <property type="entry name" value="FUSC"/>
    <property type="match status" value="1"/>
</dbReference>
<feature type="transmembrane region" description="Helical" evidence="6">
    <location>
        <begin position="20"/>
        <end position="39"/>
    </location>
</feature>
<dbReference type="GO" id="GO:0005886">
    <property type="term" value="C:plasma membrane"/>
    <property type="evidence" value="ECO:0007669"/>
    <property type="project" value="UniProtKB-SubCell"/>
</dbReference>
<accession>A0A6P8DV88</accession>
<dbReference type="GeneID" id="116207364"/>
<dbReference type="Proteomes" id="UP000515151">
    <property type="component" value="Chromosome 5"/>
</dbReference>
<keyword evidence="5 6" id="KW-0472">Membrane</keyword>
<dbReference type="PANTHER" id="PTHR30509:SF34">
    <property type="entry name" value="F3L24.34 PROTEIN"/>
    <property type="match status" value="1"/>
</dbReference>
<comment type="subcellular location">
    <subcellularLocation>
        <location evidence="1">Cell membrane</location>
        <topology evidence="1">Multi-pass membrane protein</topology>
    </subcellularLocation>
</comment>
<evidence type="ECO:0000313" key="7">
    <source>
        <dbReference type="Proteomes" id="UP000515151"/>
    </source>
</evidence>
<protein>
    <submittedName>
        <fullName evidence="8">Uncharacterized protein LOC116207364</fullName>
    </submittedName>
</protein>
<proteinExistence type="predicted"/>
<dbReference type="RefSeq" id="XP_031396133.1">
    <property type="nucleotide sequence ID" value="XM_031540273.1"/>
</dbReference>
<evidence type="ECO:0000256" key="4">
    <source>
        <dbReference type="ARBA" id="ARBA00022989"/>
    </source>
</evidence>
<feature type="transmembrane region" description="Helical" evidence="6">
    <location>
        <begin position="485"/>
        <end position="503"/>
    </location>
</feature>
<sequence>MQTLKEQNRIVWRSRLKAALRTVVACSIVGITTLCSPGPVRHLLAYPAFSYVTTILIVSEATLGDTFQGFWHVLYATVQVMLSTVLSLWLVGPARFTPGLAAVAVAITSFVVAIPESTHLLSKRIAFGQIVIVYVGTTIQGARTPIVMHPLHVALSTGLGAIASILALLLPYPRLACSEVRKNCGMYVENATERLDFYLDAFSSGDSAAASDLIAKAKFSSRTGDRLLHSMKDNEEGMLWERPDIRFLRPNYMHLAERFQEMELPLRGMELALNSCSSFPIPAIDRELRSFLPHQKLVIGQKLEQAKSFAPCAAMTTPDTKDDSIKKSLRAIRTVPGSLEDLSALFFLFCMELLQCDLPMTLTRTLLPAMDEKQKFDIKHGIVKLKPSSKNLVFAFKCSISLGLAVLLGLMYSRENGYWSGLTIAISFVTERQPTFTVANARGQGTAMGSVYGILCFFIFERFMDLRLLPLLPWIVFASFLRHSRMYGQAGGISAVIGALLILGRKNYGAPPDFAITRITEATIGLICFILVEILFEPARAATLARIELSRSFGEARECIKCIVPCHKEKDLPGSAFQEFRERLIHLKARVSRYETYTREAEIEPNFWFCPFPASCYLTLLESFSRATDLLQFLAIQMDTLKHLCWSIGFPWKDIADLLKDGVEPFTERVGSTLECLEKVTSIKNLIEIDKELQKKTKTKLHDIEMGALSPPYCIAKEDVDKISNSFLRQLNGAIQCIYADEGEEEVKSQTALSLGGLGFCIDSLMKETIVMKDTVKELITRQNPSCHVNLCEISCKVDALRS</sequence>
<dbReference type="OrthoDB" id="68611at2759"/>
<dbReference type="AlphaFoldDB" id="A0A6P8DV88"/>